<keyword evidence="1" id="KW-0472">Membrane</keyword>
<accession>A0AAV1CIR4</accession>
<feature type="transmembrane region" description="Helical" evidence="1">
    <location>
        <begin position="85"/>
        <end position="111"/>
    </location>
</feature>
<reference evidence="3" key="1">
    <citation type="submission" date="2023-03" db="EMBL/GenBank/DDBJ databases">
        <authorList>
            <person name="Julca I."/>
        </authorList>
    </citation>
    <scope>NUCLEOTIDE SEQUENCE</scope>
</reference>
<dbReference type="Proteomes" id="UP001161247">
    <property type="component" value="Chromosome 2"/>
</dbReference>
<dbReference type="EMBL" id="OX459119">
    <property type="protein sequence ID" value="CAI9095241.1"/>
    <property type="molecule type" value="Genomic_DNA"/>
</dbReference>
<feature type="signal peptide" evidence="2">
    <location>
        <begin position="1"/>
        <end position="16"/>
    </location>
</feature>
<organism evidence="3 4">
    <name type="scientific">Oldenlandia corymbosa var. corymbosa</name>
    <dbReference type="NCBI Taxonomy" id="529605"/>
    <lineage>
        <taxon>Eukaryota</taxon>
        <taxon>Viridiplantae</taxon>
        <taxon>Streptophyta</taxon>
        <taxon>Embryophyta</taxon>
        <taxon>Tracheophyta</taxon>
        <taxon>Spermatophyta</taxon>
        <taxon>Magnoliopsida</taxon>
        <taxon>eudicotyledons</taxon>
        <taxon>Gunneridae</taxon>
        <taxon>Pentapetalae</taxon>
        <taxon>asterids</taxon>
        <taxon>lamiids</taxon>
        <taxon>Gentianales</taxon>
        <taxon>Rubiaceae</taxon>
        <taxon>Rubioideae</taxon>
        <taxon>Spermacoceae</taxon>
        <taxon>Hedyotis-Oldenlandia complex</taxon>
        <taxon>Oldenlandia</taxon>
    </lineage>
</organism>
<keyword evidence="1" id="KW-0812">Transmembrane</keyword>
<dbReference type="AlphaFoldDB" id="A0AAV1CIR4"/>
<gene>
    <name evidence="3" type="ORF">OLC1_LOCUS6254</name>
</gene>
<sequence>MAIPLILAILSFLVKAVDLTIIESADNVLRMTGFSLLIVALADIVTTTAAILSLIAQLVETLLMTIATLQVTSVIAASIQTLPIIVVALAGFVSPIVAFVEIVPVVVGSVLQMDQFALEMAESAEVAPMTVVTATTPVMMKTMLVMTLWTLSIAEVGIAFTTGLTVKSHESIETPSVMNRMVESLLMIAVELILEAVSDAICRCCNYVCGSVPLLNHYSDAESVVSEPAGPVSMTAGTPSIPTAQILLSIDRLAETLLAIYRTAGYASVIADSAVTATAATERSQSVAKTIDS</sequence>
<name>A0AAV1CIR4_OLDCO</name>
<keyword evidence="2" id="KW-0732">Signal</keyword>
<evidence type="ECO:0000256" key="2">
    <source>
        <dbReference type="SAM" id="SignalP"/>
    </source>
</evidence>
<keyword evidence="1" id="KW-1133">Transmembrane helix</keyword>
<proteinExistence type="predicted"/>
<keyword evidence="4" id="KW-1185">Reference proteome</keyword>
<feature type="chain" id="PRO_5043729329" evidence="2">
    <location>
        <begin position="17"/>
        <end position="293"/>
    </location>
</feature>
<evidence type="ECO:0000313" key="3">
    <source>
        <dbReference type="EMBL" id="CAI9095241.1"/>
    </source>
</evidence>
<protein>
    <submittedName>
        <fullName evidence="3">OLC1v1031139C1</fullName>
    </submittedName>
</protein>
<evidence type="ECO:0000313" key="4">
    <source>
        <dbReference type="Proteomes" id="UP001161247"/>
    </source>
</evidence>
<feature type="transmembrane region" description="Helical" evidence="1">
    <location>
        <begin position="32"/>
        <end position="55"/>
    </location>
</feature>
<feature type="transmembrane region" description="Helical" evidence="1">
    <location>
        <begin position="62"/>
        <end position="79"/>
    </location>
</feature>
<evidence type="ECO:0000256" key="1">
    <source>
        <dbReference type="SAM" id="Phobius"/>
    </source>
</evidence>